<evidence type="ECO:0000256" key="2">
    <source>
        <dbReference type="SAM" id="Phobius"/>
    </source>
</evidence>
<feature type="region of interest" description="Disordered" evidence="1">
    <location>
        <begin position="16"/>
        <end position="98"/>
    </location>
</feature>
<dbReference type="EMBL" id="JBBPHU010000010">
    <property type="protein sequence ID" value="KAK7512796.1"/>
    <property type="molecule type" value="Genomic_DNA"/>
</dbReference>
<feature type="compositionally biased region" description="Pro residues" evidence="1">
    <location>
        <begin position="22"/>
        <end position="34"/>
    </location>
</feature>
<sequence length="303" mass="33679">MNPFHSSCSITIELGASSQITPSPPLPLPAPSPRGPSLKRHQKAKREKPIHPARADLPPIRILPGASASAPHHSFSRPRPHLNLNDSPSRLVSSRPFRPGNSKIRDKKFLAPATRAVSQPPPSASIRFGCASDMRWWWWWWWWWWWSDRTTAGHEGGRLVGWERCPGVGEHGGPSASCLDWRALIGRTAGRARRGLRLEQRRAQCSLTSPGWCCWRSGFAMVVFVVVVVDTVAACCLWYLAGLDALHHCRLPTSAVPAHHHHHFFFPPPAVVSVLQVLCCAFFSYRTSASSSASFHPTNTQPP</sequence>
<dbReference type="Proteomes" id="UP001363622">
    <property type="component" value="Unassembled WGS sequence"/>
</dbReference>
<name>A0ABR1KDE6_9PEZI</name>
<evidence type="ECO:0000313" key="4">
    <source>
        <dbReference type="Proteomes" id="UP001363622"/>
    </source>
</evidence>
<evidence type="ECO:0000313" key="3">
    <source>
        <dbReference type="EMBL" id="KAK7512796.1"/>
    </source>
</evidence>
<feature type="transmembrane region" description="Helical" evidence="2">
    <location>
        <begin position="219"/>
        <end position="241"/>
    </location>
</feature>
<gene>
    <name evidence="3" type="ORF">IWZ03DRAFT_39251</name>
</gene>
<keyword evidence="2" id="KW-0812">Transmembrane</keyword>
<proteinExistence type="predicted"/>
<accession>A0ABR1KDE6</accession>
<reference evidence="3 4" key="1">
    <citation type="submission" date="2024-04" db="EMBL/GenBank/DDBJ databases">
        <title>Phyllosticta paracitricarpa is synonymous to the EU quarantine fungus P. citricarpa based on phylogenomic analyses.</title>
        <authorList>
            <consortium name="Lawrence Berkeley National Laboratory"/>
            <person name="Van Ingen-Buijs V.A."/>
            <person name="Van Westerhoven A.C."/>
            <person name="Haridas S."/>
            <person name="Skiadas P."/>
            <person name="Martin F."/>
            <person name="Groenewald J.Z."/>
            <person name="Crous P.W."/>
            <person name="Seidl M.F."/>
        </authorList>
    </citation>
    <scope>NUCLEOTIDE SEQUENCE [LARGE SCALE GENOMIC DNA]</scope>
    <source>
        <strain evidence="3 4">CBS 123371</strain>
    </source>
</reference>
<comment type="caution">
    <text evidence="3">The sequence shown here is derived from an EMBL/GenBank/DDBJ whole genome shotgun (WGS) entry which is preliminary data.</text>
</comment>
<protein>
    <submittedName>
        <fullName evidence="3">Uncharacterized protein</fullName>
    </submittedName>
</protein>
<keyword evidence="4" id="KW-1185">Reference proteome</keyword>
<feature type="compositionally biased region" description="Basic residues" evidence="1">
    <location>
        <begin position="37"/>
        <end position="46"/>
    </location>
</feature>
<feature type="transmembrane region" description="Helical" evidence="2">
    <location>
        <begin position="264"/>
        <end position="285"/>
    </location>
</feature>
<keyword evidence="2" id="KW-1133">Transmembrane helix</keyword>
<keyword evidence="2" id="KW-0472">Membrane</keyword>
<evidence type="ECO:0000256" key="1">
    <source>
        <dbReference type="SAM" id="MobiDB-lite"/>
    </source>
</evidence>
<organism evidence="3 4">
    <name type="scientific">Phyllosticta citriasiana</name>
    <dbReference type="NCBI Taxonomy" id="595635"/>
    <lineage>
        <taxon>Eukaryota</taxon>
        <taxon>Fungi</taxon>
        <taxon>Dikarya</taxon>
        <taxon>Ascomycota</taxon>
        <taxon>Pezizomycotina</taxon>
        <taxon>Dothideomycetes</taxon>
        <taxon>Dothideomycetes incertae sedis</taxon>
        <taxon>Botryosphaeriales</taxon>
        <taxon>Phyllostictaceae</taxon>
        <taxon>Phyllosticta</taxon>
    </lineage>
</organism>